<dbReference type="RefSeq" id="WP_205430202.1">
    <property type="nucleotide sequence ID" value="NZ_JBHLWN010000049.1"/>
</dbReference>
<dbReference type="Proteomes" id="UP001589776">
    <property type="component" value="Unassembled WGS sequence"/>
</dbReference>
<keyword evidence="2" id="KW-1185">Reference proteome</keyword>
<proteinExistence type="predicted"/>
<name>A0ABV6DL13_9BACL</name>
<gene>
    <name evidence="1" type="ORF">ACFFK0_12820</name>
</gene>
<organism evidence="1 2">
    <name type="scientific">Paenibacillus chartarius</name>
    <dbReference type="NCBI Taxonomy" id="747481"/>
    <lineage>
        <taxon>Bacteria</taxon>
        <taxon>Bacillati</taxon>
        <taxon>Bacillota</taxon>
        <taxon>Bacilli</taxon>
        <taxon>Bacillales</taxon>
        <taxon>Paenibacillaceae</taxon>
        <taxon>Paenibacillus</taxon>
    </lineage>
</organism>
<dbReference type="InterPro" id="IPR036388">
    <property type="entry name" value="WH-like_DNA-bd_sf"/>
</dbReference>
<evidence type="ECO:0000313" key="1">
    <source>
        <dbReference type="EMBL" id="MFC0213324.1"/>
    </source>
</evidence>
<evidence type="ECO:0000313" key="2">
    <source>
        <dbReference type="Proteomes" id="UP001589776"/>
    </source>
</evidence>
<dbReference type="SUPFAM" id="SSF46785">
    <property type="entry name" value="Winged helix' DNA-binding domain"/>
    <property type="match status" value="1"/>
</dbReference>
<reference evidence="1 2" key="1">
    <citation type="submission" date="2024-09" db="EMBL/GenBank/DDBJ databases">
        <authorList>
            <person name="Sun Q."/>
            <person name="Mori K."/>
        </authorList>
    </citation>
    <scope>NUCLEOTIDE SEQUENCE [LARGE SCALE GENOMIC DNA]</scope>
    <source>
        <strain evidence="1 2">CCM 7759</strain>
    </source>
</reference>
<dbReference type="EMBL" id="JBHLWN010000049">
    <property type="protein sequence ID" value="MFC0213324.1"/>
    <property type="molecule type" value="Genomic_DNA"/>
</dbReference>
<protein>
    <submittedName>
        <fullName evidence="1">Helix-turn-helix domain-containing protein</fullName>
    </submittedName>
</protein>
<sequence length="88" mass="9874">MSDLIRYKLLAKAKVSPAAKLLYSYLMDYAGGRQGSVFLSNKKLALEVGVSPSTVRRNLHLLQHIGFLRISARYSEEGIRLTNHITLL</sequence>
<dbReference type="Pfam" id="PF13730">
    <property type="entry name" value="HTH_36"/>
    <property type="match status" value="1"/>
</dbReference>
<comment type="caution">
    <text evidence="1">The sequence shown here is derived from an EMBL/GenBank/DDBJ whole genome shotgun (WGS) entry which is preliminary data.</text>
</comment>
<dbReference type="Gene3D" id="1.10.10.10">
    <property type="entry name" value="Winged helix-like DNA-binding domain superfamily/Winged helix DNA-binding domain"/>
    <property type="match status" value="1"/>
</dbReference>
<dbReference type="InterPro" id="IPR036390">
    <property type="entry name" value="WH_DNA-bd_sf"/>
</dbReference>
<accession>A0ABV6DL13</accession>